<evidence type="ECO:0000256" key="7">
    <source>
        <dbReference type="ARBA" id="ARBA00022840"/>
    </source>
</evidence>
<feature type="domain" description="Protein kinase" evidence="13">
    <location>
        <begin position="8"/>
        <end position="295"/>
    </location>
</feature>
<dbReference type="GO" id="GO:0004674">
    <property type="term" value="F:protein serine/threonine kinase activity"/>
    <property type="evidence" value="ECO:0007669"/>
    <property type="project" value="UniProtKB-KW"/>
</dbReference>
<accession>A0A1D2ACD6</accession>
<evidence type="ECO:0000313" key="14">
    <source>
        <dbReference type="EMBL" id="JAT76741.1"/>
    </source>
</evidence>
<dbReference type="GO" id="GO:0005524">
    <property type="term" value="F:ATP binding"/>
    <property type="evidence" value="ECO:0007669"/>
    <property type="project" value="UniProtKB-UniRule"/>
</dbReference>
<evidence type="ECO:0000256" key="8">
    <source>
        <dbReference type="ARBA" id="ARBA00047899"/>
    </source>
</evidence>
<dbReference type="SMART" id="SM00220">
    <property type="entry name" value="S_TKc"/>
    <property type="match status" value="1"/>
</dbReference>
<dbReference type="PANTHER" id="PTHR48012">
    <property type="entry name" value="STERILE20-LIKE KINASE, ISOFORM B-RELATED"/>
    <property type="match status" value="1"/>
</dbReference>
<keyword evidence="5 10" id="KW-0547">Nucleotide-binding</keyword>
<dbReference type="AlphaFoldDB" id="A0A1D2ACD6"/>
<feature type="region of interest" description="Disordered" evidence="12">
    <location>
        <begin position="471"/>
        <end position="503"/>
    </location>
</feature>
<evidence type="ECO:0000256" key="9">
    <source>
        <dbReference type="ARBA" id="ARBA00048679"/>
    </source>
</evidence>
<evidence type="ECO:0000256" key="10">
    <source>
        <dbReference type="PROSITE-ProRule" id="PRU10141"/>
    </source>
</evidence>
<dbReference type="Gene3D" id="1.10.510.10">
    <property type="entry name" value="Transferase(Phosphotransferase) domain 1"/>
    <property type="match status" value="1"/>
</dbReference>
<proteinExistence type="inferred from homology"/>
<name>A0A1D2ACD6_AUXPR</name>
<keyword evidence="7 10" id="KW-0067">ATP-binding</keyword>
<feature type="coiled-coil region" evidence="11">
    <location>
        <begin position="34"/>
        <end position="61"/>
    </location>
</feature>
<dbReference type="Pfam" id="PF00069">
    <property type="entry name" value="Pkinase"/>
    <property type="match status" value="1"/>
</dbReference>
<keyword evidence="6" id="KW-0418">Kinase</keyword>
<keyword evidence="4" id="KW-0808">Transferase</keyword>
<dbReference type="PANTHER" id="PTHR48012:SF10">
    <property type="entry name" value="FI20177P1"/>
    <property type="match status" value="1"/>
</dbReference>
<evidence type="ECO:0000256" key="4">
    <source>
        <dbReference type="ARBA" id="ARBA00022679"/>
    </source>
</evidence>
<dbReference type="SUPFAM" id="SSF56112">
    <property type="entry name" value="Protein kinase-like (PK-like)"/>
    <property type="match status" value="1"/>
</dbReference>
<dbReference type="PROSITE" id="PS50011">
    <property type="entry name" value="PROTEIN_KINASE_DOM"/>
    <property type="match status" value="1"/>
</dbReference>
<dbReference type="PROSITE" id="PS00107">
    <property type="entry name" value="PROTEIN_KINASE_ATP"/>
    <property type="match status" value="1"/>
</dbReference>
<feature type="region of interest" description="Disordered" evidence="12">
    <location>
        <begin position="382"/>
        <end position="405"/>
    </location>
</feature>
<evidence type="ECO:0000256" key="1">
    <source>
        <dbReference type="ARBA" id="ARBA00008874"/>
    </source>
</evidence>
<evidence type="ECO:0000256" key="12">
    <source>
        <dbReference type="SAM" id="MobiDB-lite"/>
    </source>
</evidence>
<evidence type="ECO:0000256" key="2">
    <source>
        <dbReference type="ARBA" id="ARBA00012513"/>
    </source>
</evidence>
<evidence type="ECO:0000256" key="5">
    <source>
        <dbReference type="ARBA" id="ARBA00022741"/>
    </source>
</evidence>
<dbReference type="EC" id="2.7.11.1" evidence="2"/>
<dbReference type="InterPro" id="IPR011009">
    <property type="entry name" value="Kinase-like_dom_sf"/>
</dbReference>
<evidence type="ECO:0000259" key="13">
    <source>
        <dbReference type="PROSITE" id="PS50011"/>
    </source>
</evidence>
<dbReference type="InterPro" id="IPR017441">
    <property type="entry name" value="Protein_kinase_ATP_BS"/>
</dbReference>
<evidence type="ECO:0000256" key="11">
    <source>
        <dbReference type="SAM" id="Coils"/>
    </source>
</evidence>
<gene>
    <name evidence="14" type="ORF">g.14426</name>
</gene>
<dbReference type="InterPro" id="IPR050629">
    <property type="entry name" value="STE20/SPS1-PAK"/>
</dbReference>
<sequence>MTGVLDRYQLLHKIGQGSFGTVWKGLDTLEGRDVAVKVIDLEDLEEDIGDLQEEINTLRGCRHPHITQYYASAVVPGSSRLLIVMELMSLSVADLLVTPPTASPEASPPDPAAPAAVAGLPEPVIAHVLRGVLKALAYLHSQARMHRDIKAANILLSSAGAVKVSDFGVSAQLSGTVGYKRRTFVGSPLWMAPEVIEQAPERHSGVPGGPDDARDGYNMSADIWSLGISAIEMARGEPPRGEVSSFRLLFMIVRDEPPSLEGPFSTEFKDFVWQCLRKDPTQRPSPADLLHHPFVAGADACPELPHLVATHAARQALRFAAAAGPGSAGALPRDAEASDGKAAGQNGWDFAAGMVSSAGAAAALATSSLPLERAPVRRTLASDPGIIGATEGTTGVGPGPHLNPVLDAAAASTAADNAATVRSAPPGATPSAGDKAAPGPSVAPLALLSRQGNGAGAGPLPATSRFVPVSGVDATPAQRPGTTSAAPSPDGRWPRPAPGGGPVAALLRPALSSAAAAAGNEPARGAAAAAVAALSQLETLAPGSTSAALGDMLASLSASDDPELAALRGAAAAVFGGGAERGAGPGPDVPAGPLGGFLLARWRESVARERLQHHQQQYAQN</sequence>
<evidence type="ECO:0000256" key="3">
    <source>
        <dbReference type="ARBA" id="ARBA00022527"/>
    </source>
</evidence>
<evidence type="ECO:0000256" key="6">
    <source>
        <dbReference type="ARBA" id="ARBA00022777"/>
    </source>
</evidence>
<feature type="binding site" evidence="10">
    <location>
        <position position="37"/>
    </location>
    <ligand>
        <name>ATP</name>
        <dbReference type="ChEBI" id="CHEBI:30616"/>
    </ligand>
</feature>
<feature type="region of interest" description="Disordered" evidence="12">
    <location>
        <begin position="417"/>
        <end position="442"/>
    </location>
</feature>
<dbReference type="EMBL" id="GDKF01001881">
    <property type="protein sequence ID" value="JAT76741.1"/>
    <property type="molecule type" value="Transcribed_RNA"/>
</dbReference>
<comment type="similarity">
    <text evidence="1">Belongs to the protein kinase superfamily. STE Ser/Thr protein kinase family. STE20 subfamily.</text>
</comment>
<comment type="catalytic activity">
    <reaction evidence="9">
        <text>L-seryl-[protein] + ATP = O-phospho-L-seryl-[protein] + ADP + H(+)</text>
        <dbReference type="Rhea" id="RHEA:17989"/>
        <dbReference type="Rhea" id="RHEA-COMP:9863"/>
        <dbReference type="Rhea" id="RHEA-COMP:11604"/>
        <dbReference type="ChEBI" id="CHEBI:15378"/>
        <dbReference type="ChEBI" id="CHEBI:29999"/>
        <dbReference type="ChEBI" id="CHEBI:30616"/>
        <dbReference type="ChEBI" id="CHEBI:83421"/>
        <dbReference type="ChEBI" id="CHEBI:456216"/>
        <dbReference type="EC" id="2.7.11.1"/>
    </reaction>
</comment>
<comment type="catalytic activity">
    <reaction evidence="8">
        <text>L-threonyl-[protein] + ATP = O-phospho-L-threonyl-[protein] + ADP + H(+)</text>
        <dbReference type="Rhea" id="RHEA:46608"/>
        <dbReference type="Rhea" id="RHEA-COMP:11060"/>
        <dbReference type="Rhea" id="RHEA-COMP:11605"/>
        <dbReference type="ChEBI" id="CHEBI:15378"/>
        <dbReference type="ChEBI" id="CHEBI:30013"/>
        <dbReference type="ChEBI" id="CHEBI:30616"/>
        <dbReference type="ChEBI" id="CHEBI:61977"/>
        <dbReference type="ChEBI" id="CHEBI:456216"/>
        <dbReference type="EC" id="2.7.11.1"/>
    </reaction>
</comment>
<organism evidence="14">
    <name type="scientific">Auxenochlorella protothecoides</name>
    <name type="common">Green microalga</name>
    <name type="synonym">Chlorella protothecoides</name>
    <dbReference type="NCBI Taxonomy" id="3075"/>
    <lineage>
        <taxon>Eukaryota</taxon>
        <taxon>Viridiplantae</taxon>
        <taxon>Chlorophyta</taxon>
        <taxon>core chlorophytes</taxon>
        <taxon>Trebouxiophyceae</taxon>
        <taxon>Chlorellales</taxon>
        <taxon>Chlorellaceae</taxon>
        <taxon>Auxenochlorella</taxon>
    </lineage>
</organism>
<keyword evidence="3" id="KW-0723">Serine/threonine-protein kinase</keyword>
<reference evidence="14" key="1">
    <citation type="submission" date="2015-08" db="EMBL/GenBank/DDBJ databases">
        <authorList>
            <person name="Babu N.S."/>
            <person name="Beckwith C.J."/>
            <person name="Beseler K.G."/>
            <person name="Brison A."/>
            <person name="Carone J.V."/>
            <person name="Caskin T.P."/>
            <person name="Diamond M."/>
            <person name="Durham M.E."/>
            <person name="Foxe J.M."/>
            <person name="Go M."/>
            <person name="Henderson B.A."/>
            <person name="Jones I.B."/>
            <person name="McGettigan J.A."/>
            <person name="Micheletti S.J."/>
            <person name="Nasrallah M.E."/>
            <person name="Ortiz D."/>
            <person name="Piller C.R."/>
            <person name="Privatt S.R."/>
            <person name="Schneider S.L."/>
            <person name="Sharp S."/>
            <person name="Smith T.C."/>
            <person name="Stanton J.D."/>
            <person name="Ullery H.E."/>
            <person name="Wilson R.J."/>
            <person name="Serrano M.G."/>
            <person name="Buck G."/>
            <person name="Lee V."/>
            <person name="Wang Y."/>
            <person name="Carvalho R."/>
            <person name="Voegtly L."/>
            <person name="Shi R."/>
            <person name="Duckworth R."/>
            <person name="Johnson A."/>
            <person name="Loviza R."/>
            <person name="Walstead R."/>
            <person name="Shah Z."/>
            <person name="Kiflezghi M."/>
            <person name="Wade K."/>
            <person name="Ball S.L."/>
            <person name="Bradley K.W."/>
            <person name="Asai D.J."/>
            <person name="Bowman C.A."/>
            <person name="Russell D.A."/>
            <person name="Pope W.H."/>
            <person name="Jacobs-Sera D."/>
            <person name="Hendrix R.W."/>
            <person name="Hatfull G.F."/>
        </authorList>
    </citation>
    <scope>NUCLEOTIDE SEQUENCE</scope>
</reference>
<dbReference type="GO" id="GO:0005737">
    <property type="term" value="C:cytoplasm"/>
    <property type="evidence" value="ECO:0007669"/>
    <property type="project" value="TreeGrafter"/>
</dbReference>
<dbReference type="InterPro" id="IPR000719">
    <property type="entry name" value="Prot_kinase_dom"/>
</dbReference>
<protein>
    <recommendedName>
        <fullName evidence="2">non-specific serine/threonine protein kinase</fullName>
        <ecNumber evidence="2">2.7.11.1</ecNumber>
    </recommendedName>
</protein>
<keyword evidence="11" id="KW-0175">Coiled coil</keyword>